<evidence type="ECO:0000256" key="2">
    <source>
        <dbReference type="SAM" id="SignalP"/>
    </source>
</evidence>
<keyword evidence="2" id="KW-0732">Signal</keyword>
<protein>
    <recommendedName>
        <fullName evidence="5">Lipoprotein</fullName>
    </recommendedName>
</protein>
<dbReference type="EMBL" id="JACHJV010000001">
    <property type="protein sequence ID" value="MBB4924229.1"/>
    <property type="molecule type" value="Genomic_DNA"/>
</dbReference>
<evidence type="ECO:0000256" key="1">
    <source>
        <dbReference type="SAM" id="MobiDB-lite"/>
    </source>
</evidence>
<dbReference type="PROSITE" id="PS51257">
    <property type="entry name" value="PROKAR_LIPOPROTEIN"/>
    <property type="match status" value="1"/>
</dbReference>
<organism evidence="3 4">
    <name type="scientific">Kitasatospora kifunensis</name>
    <name type="common">Streptomyces kifunensis</name>
    <dbReference type="NCBI Taxonomy" id="58351"/>
    <lineage>
        <taxon>Bacteria</taxon>
        <taxon>Bacillati</taxon>
        <taxon>Actinomycetota</taxon>
        <taxon>Actinomycetes</taxon>
        <taxon>Kitasatosporales</taxon>
        <taxon>Streptomycetaceae</taxon>
        <taxon>Kitasatospora</taxon>
    </lineage>
</organism>
<dbReference type="RefSeq" id="WP_184936211.1">
    <property type="nucleotide sequence ID" value="NZ_JACHJV010000001.1"/>
</dbReference>
<feature type="chain" id="PRO_5038622887" description="Lipoprotein" evidence="2">
    <location>
        <begin position="21"/>
        <end position="180"/>
    </location>
</feature>
<dbReference type="AlphaFoldDB" id="A0A7W7R2Z9"/>
<keyword evidence="4" id="KW-1185">Reference proteome</keyword>
<dbReference type="Proteomes" id="UP000540506">
    <property type="component" value="Unassembled WGS sequence"/>
</dbReference>
<accession>A0A7W7R2Z9</accession>
<evidence type="ECO:0008006" key="5">
    <source>
        <dbReference type="Google" id="ProtNLM"/>
    </source>
</evidence>
<gene>
    <name evidence="3" type="ORF">FHR34_003222</name>
</gene>
<reference evidence="3 4" key="1">
    <citation type="submission" date="2020-08" db="EMBL/GenBank/DDBJ databases">
        <title>Sequencing the genomes of 1000 actinobacteria strains.</title>
        <authorList>
            <person name="Klenk H.-P."/>
        </authorList>
    </citation>
    <scope>NUCLEOTIDE SEQUENCE [LARGE SCALE GENOMIC DNA]</scope>
    <source>
        <strain evidence="3 4">DSM 41654</strain>
    </source>
</reference>
<comment type="caution">
    <text evidence="3">The sequence shown here is derived from an EMBL/GenBank/DDBJ whole genome shotgun (WGS) entry which is preliminary data.</text>
</comment>
<sequence>MKLKAVYTCTAAAVCALAVAGCSSDSGKQLKYGEMYNVSGKSGGAYGVTVTGVDKGANADLSVFSHPSDYAGDTPYYVRYTLTKADDGAVQPDVSLDVSDGDNRLTLLSLLPSLDFSDPLHPKAEKFDKCDSSSYVDFDKAAKGQTVSECEIFLAHQGTGDPKSVAMTQGKSDTAVATWK</sequence>
<feature type="signal peptide" evidence="2">
    <location>
        <begin position="1"/>
        <end position="20"/>
    </location>
</feature>
<proteinExistence type="predicted"/>
<evidence type="ECO:0000313" key="3">
    <source>
        <dbReference type="EMBL" id="MBB4924229.1"/>
    </source>
</evidence>
<evidence type="ECO:0000313" key="4">
    <source>
        <dbReference type="Proteomes" id="UP000540506"/>
    </source>
</evidence>
<name>A0A7W7R2Z9_KITKI</name>
<feature type="region of interest" description="Disordered" evidence="1">
    <location>
        <begin position="161"/>
        <end position="180"/>
    </location>
</feature>